<dbReference type="InterPro" id="IPR025705">
    <property type="entry name" value="Beta_hexosaminidase_sua/sub"/>
</dbReference>
<evidence type="ECO:0000256" key="7">
    <source>
        <dbReference type="PIRNR" id="PIRNR001093"/>
    </source>
</evidence>
<feature type="domain" description="Glycoside hydrolase family 20 catalytic" evidence="9">
    <location>
        <begin position="183"/>
        <end position="517"/>
    </location>
</feature>
<dbReference type="InterPro" id="IPR029018">
    <property type="entry name" value="Hex-like_dom2"/>
</dbReference>
<dbReference type="InterPro" id="IPR015883">
    <property type="entry name" value="Glyco_hydro_20_cat"/>
</dbReference>
<dbReference type="Gene3D" id="3.20.20.80">
    <property type="entry name" value="Glycosidases"/>
    <property type="match status" value="1"/>
</dbReference>
<evidence type="ECO:0000256" key="1">
    <source>
        <dbReference type="ARBA" id="ARBA00001231"/>
    </source>
</evidence>
<feature type="active site" description="Proton donor" evidence="8">
    <location>
        <position position="347"/>
    </location>
</feature>
<evidence type="ECO:0000256" key="3">
    <source>
        <dbReference type="ARBA" id="ARBA00022729"/>
    </source>
</evidence>
<accession>A0A3S3S403</accession>
<dbReference type="PANTHER" id="PTHR22600:SF21">
    <property type="entry name" value="BETA-HEXOSAMINIDASE A"/>
    <property type="match status" value="1"/>
</dbReference>
<evidence type="ECO:0000313" key="12">
    <source>
        <dbReference type="EMBL" id="RWS10047.1"/>
    </source>
</evidence>
<dbReference type="Pfam" id="PF14845">
    <property type="entry name" value="Glycohydro_20b2"/>
    <property type="match status" value="1"/>
</dbReference>
<gene>
    <name evidence="11" type="ORF">B4U79_02206</name>
    <name evidence="13" type="ORF">B4U79_06600</name>
    <name evidence="12" type="ORF">B4U79_13004</name>
</gene>
<dbReference type="Gene3D" id="3.30.379.10">
    <property type="entry name" value="Chitobiase/beta-hexosaminidase domain 2-like"/>
    <property type="match status" value="1"/>
</dbReference>
<dbReference type="STRING" id="1965070.A0A3S3S403"/>
<dbReference type="SUPFAM" id="SSF51445">
    <property type="entry name" value="(Trans)glycosidases"/>
    <property type="match status" value="1"/>
</dbReference>
<reference evidence="13 14" key="1">
    <citation type="journal article" date="2018" name="Gigascience">
        <title>Genomes of trombidid mites reveal novel predicted allergens and laterally-transferred genes associated with secondary metabolism.</title>
        <authorList>
            <person name="Dong X."/>
            <person name="Chaisiri K."/>
            <person name="Xia D."/>
            <person name="Armstrong S.D."/>
            <person name="Fang Y."/>
            <person name="Donnelly M.J."/>
            <person name="Kadowaki T."/>
            <person name="McGarry J.W."/>
            <person name="Darby A.C."/>
            <person name="Makepeace B.L."/>
        </authorList>
    </citation>
    <scope>NUCLEOTIDE SEQUENCE [LARGE SCALE GENOMIC DNA]</scope>
    <source>
        <strain evidence="13">UoL-WK</strain>
    </source>
</reference>
<evidence type="ECO:0000256" key="2">
    <source>
        <dbReference type="ARBA" id="ARBA00006285"/>
    </source>
</evidence>
<dbReference type="EMBL" id="NCKU01002856">
    <property type="protein sequence ID" value="RWS08663.1"/>
    <property type="molecule type" value="Genomic_DNA"/>
</dbReference>
<keyword evidence="14" id="KW-1185">Reference proteome</keyword>
<evidence type="ECO:0000256" key="5">
    <source>
        <dbReference type="ARBA" id="ARBA00023180"/>
    </source>
</evidence>
<dbReference type="GO" id="GO:0006689">
    <property type="term" value="P:ganglioside catabolic process"/>
    <property type="evidence" value="ECO:0007669"/>
    <property type="project" value="TreeGrafter"/>
</dbReference>
<evidence type="ECO:0000256" key="4">
    <source>
        <dbReference type="ARBA" id="ARBA00022801"/>
    </source>
</evidence>
<name>A0A3S3S403_9ACAR</name>
<feature type="domain" description="Beta-hexosaminidase eukaryotic type N-terminal" evidence="10">
    <location>
        <begin position="48"/>
        <end position="160"/>
    </location>
</feature>
<sequence>MKYLKMLFKFSLYFAVAFLFHFSGVNSFITYIEPRHPLRGSRAKPGTPWPLPQRWIQSQKVLSLNSSNFRISSNLKDCDVLTAAIQRYEKFIFADVNGTQNPLLPTLLQVNVFVNETSCAYPQQGDDEYYLLEISSVKQGVIEARTVWGALRALETLSQLVYQNEKTRAYLVNETRIDDWPAYSYRGILIDTARHFIPVSTLKQNLDAMAFNKMNVFHWHLVDDQSFPFESKTFPNLSKYGAYSEKQVYSQTDVKSIIEYARLRGIRVLPEIDSPGHTKSFGKAYPELLTPCYGYNSSTPYVPKYPHFSEAETLNPIEENVYTFMSNLFQELKILFPEKYVHLGMDEVYYECWESNPNIQFFMKVNKMQNTSQLEQYYVGRMLQIMKNIGYKYMIWQDPIDNGVQAADDTIVQIWKDSRLDSKLGEWRESAEIIAKKGYRMVVSACWYLNYINYPYPGKDWENFYECNPRSFNGSNEEKQLVLGGEACLWTEFVDSTNLISRLWPRASAVAERLWTNPQTANLDDARFRLDQQRCRLFRRGIPAAPILNGFCEDYAI</sequence>
<organism evidence="13 14">
    <name type="scientific">Dinothrombium tinctorium</name>
    <dbReference type="NCBI Taxonomy" id="1965070"/>
    <lineage>
        <taxon>Eukaryota</taxon>
        <taxon>Metazoa</taxon>
        <taxon>Ecdysozoa</taxon>
        <taxon>Arthropoda</taxon>
        <taxon>Chelicerata</taxon>
        <taxon>Arachnida</taxon>
        <taxon>Acari</taxon>
        <taxon>Acariformes</taxon>
        <taxon>Trombidiformes</taxon>
        <taxon>Prostigmata</taxon>
        <taxon>Anystina</taxon>
        <taxon>Parasitengona</taxon>
        <taxon>Trombidioidea</taxon>
        <taxon>Trombidiidae</taxon>
        <taxon>Dinothrombium</taxon>
    </lineage>
</organism>
<dbReference type="EC" id="3.2.1.52" evidence="7"/>
<dbReference type="SUPFAM" id="SSF55545">
    <property type="entry name" value="beta-N-acetylhexosaminidase-like domain"/>
    <property type="match status" value="1"/>
</dbReference>
<dbReference type="GO" id="GO:0005764">
    <property type="term" value="C:lysosome"/>
    <property type="evidence" value="ECO:0007669"/>
    <property type="project" value="TreeGrafter"/>
</dbReference>
<proteinExistence type="inferred from homology"/>
<evidence type="ECO:0000256" key="6">
    <source>
        <dbReference type="ARBA" id="ARBA00023295"/>
    </source>
</evidence>
<dbReference type="InterPro" id="IPR029019">
    <property type="entry name" value="HEX_eukaryotic_N"/>
</dbReference>
<comment type="catalytic activity">
    <reaction evidence="1 7">
        <text>Hydrolysis of terminal non-reducing N-acetyl-D-hexosamine residues in N-acetyl-beta-D-hexosaminides.</text>
        <dbReference type="EC" id="3.2.1.52"/>
    </reaction>
</comment>
<dbReference type="OrthoDB" id="428480at2759"/>
<dbReference type="FunFam" id="3.20.20.80:FF:000063">
    <property type="entry name" value="Beta-hexosaminidase"/>
    <property type="match status" value="1"/>
</dbReference>
<evidence type="ECO:0000313" key="14">
    <source>
        <dbReference type="Proteomes" id="UP000285301"/>
    </source>
</evidence>
<dbReference type="AlphaFoldDB" id="A0A3S3S403"/>
<dbReference type="GO" id="GO:0030203">
    <property type="term" value="P:glycosaminoglycan metabolic process"/>
    <property type="evidence" value="ECO:0007669"/>
    <property type="project" value="TreeGrafter"/>
</dbReference>
<dbReference type="PRINTS" id="PR00738">
    <property type="entry name" value="GLHYDRLASE20"/>
</dbReference>
<keyword evidence="4 7" id="KW-0378">Hydrolase</keyword>
<reference evidence="13" key="2">
    <citation type="submission" date="2018-11" db="EMBL/GenBank/DDBJ databases">
        <title>Trombidioid mite genomics.</title>
        <authorList>
            <person name="Dong X."/>
        </authorList>
    </citation>
    <scope>NUCLEOTIDE SEQUENCE</scope>
    <source>
        <strain evidence="13">UoL-WK</strain>
    </source>
</reference>
<keyword evidence="3" id="KW-0732">Signal</keyword>
<dbReference type="GO" id="GO:0016020">
    <property type="term" value="C:membrane"/>
    <property type="evidence" value="ECO:0007669"/>
    <property type="project" value="TreeGrafter"/>
</dbReference>
<evidence type="ECO:0000256" key="8">
    <source>
        <dbReference type="PIRSR" id="PIRSR001093-1"/>
    </source>
</evidence>
<dbReference type="EMBL" id="NCKU01002245">
    <property type="protein sequence ID" value="RWS10047.1"/>
    <property type="molecule type" value="Genomic_DNA"/>
</dbReference>
<protein>
    <recommendedName>
        <fullName evidence="7">Beta-hexosaminidase</fullName>
        <ecNumber evidence="7">3.2.1.52</ecNumber>
    </recommendedName>
</protein>
<dbReference type="GO" id="GO:0005975">
    <property type="term" value="P:carbohydrate metabolic process"/>
    <property type="evidence" value="ECO:0007669"/>
    <property type="project" value="InterPro"/>
</dbReference>
<dbReference type="EMBL" id="NCKU01002235">
    <property type="protein sequence ID" value="RWS10073.1"/>
    <property type="molecule type" value="Genomic_DNA"/>
</dbReference>
<dbReference type="PANTHER" id="PTHR22600">
    <property type="entry name" value="BETA-HEXOSAMINIDASE"/>
    <property type="match status" value="1"/>
</dbReference>
<dbReference type="InterPro" id="IPR017853">
    <property type="entry name" value="GH"/>
</dbReference>
<dbReference type="PIRSF" id="PIRSF001093">
    <property type="entry name" value="B-hxosamndse_ab_euk"/>
    <property type="match status" value="1"/>
</dbReference>
<dbReference type="GO" id="GO:0004563">
    <property type="term" value="F:beta-N-acetylhexosaminidase activity"/>
    <property type="evidence" value="ECO:0007669"/>
    <property type="project" value="UniProtKB-EC"/>
</dbReference>
<keyword evidence="5" id="KW-0325">Glycoprotein</keyword>
<evidence type="ECO:0000313" key="11">
    <source>
        <dbReference type="EMBL" id="RWS08663.1"/>
    </source>
</evidence>
<evidence type="ECO:0000259" key="10">
    <source>
        <dbReference type="Pfam" id="PF14845"/>
    </source>
</evidence>
<dbReference type="Proteomes" id="UP000285301">
    <property type="component" value="Unassembled WGS sequence"/>
</dbReference>
<comment type="similarity">
    <text evidence="2 7">Belongs to the glycosyl hydrolase 20 family.</text>
</comment>
<keyword evidence="6 7" id="KW-0326">Glycosidase</keyword>
<dbReference type="Pfam" id="PF00728">
    <property type="entry name" value="Glyco_hydro_20"/>
    <property type="match status" value="1"/>
</dbReference>
<dbReference type="CDD" id="cd06562">
    <property type="entry name" value="GH20_HexA_HexB-like"/>
    <property type="match status" value="1"/>
</dbReference>
<evidence type="ECO:0000313" key="13">
    <source>
        <dbReference type="EMBL" id="RWS10073.1"/>
    </source>
</evidence>
<comment type="caution">
    <text evidence="13">The sequence shown here is derived from an EMBL/GenBank/DDBJ whole genome shotgun (WGS) entry which is preliminary data.</text>
</comment>
<evidence type="ECO:0000259" key="9">
    <source>
        <dbReference type="Pfam" id="PF00728"/>
    </source>
</evidence>